<organism evidence="1">
    <name type="scientific">Desulfobacca acetoxidans</name>
    <dbReference type="NCBI Taxonomy" id="60893"/>
    <lineage>
        <taxon>Bacteria</taxon>
        <taxon>Pseudomonadati</taxon>
        <taxon>Thermodesulfobacteriota</taxon>
        <taxon>Desulfobaccia</taxon>
        <taxon>Desulfobaccales</taxon>
        <taxon>Desulfobaccaceae</taxon>
        <taxon>Desulfobacca</taxon>
    </lineage>
</organism>
<name>A0A7C5AKI8_9BACT</name>
<dbReference type="AlphaFoldDB" id="A0A7C5AKI8"/>
<accession>A0A7C5AKI8</accession>
<proteinExistence type="predicted"/>
<sequence length="202" mass="22762">MDFTLALAGALGGAVLGAFLGSRGMAWSYRLMVRKHEREREARTLLNLFQALFAELDALWTGYATLVGEELERADKPEDLEFAGIMGAAQHYFGVYDHSARLLGTLDPASGKKLIDTYVNLKLFFDELNSFQRLSDNCQEMRLKANVNLFEARAVRQVQENFFAYLKKRHHQVKALVQESLNLLKEFISLGQQAGTSVSIKL</sequence>
<reference evidence="1" key="1">
    <citation type="journal article" date="2020" name="mSystems">
        <title>Genome- and Community-Level Interaction Insights into Carbon Utilization and Element Cycling Functions of Hydrothermarchaeota in Hydrothermal Sediment.</title>
        <authorList>
            <person name="Zhou Z."/>
            <person name="Liu Y."/>
            <person name="Xu W."/>
            <person name="Pan J."/>
            <person name="Luo Z.H."/>
            <person name="Li M."/>
        </authorList>
    </citation>
    <scope>NUCLEOTIDE SEQUENCE [LARGE SCALE GENOMIC DNA]</scope>
    <source>
        <strain evidence="1">SpSt-853</strain>
    </source>
</reference>
<gene>
    <name evidence="1" type="ORF">ENW48_01590</name>
</gene>
<evidence type="ECO:0000313" key="1">
    <source>
        <dbReference type="EMBL" id="HGZ10894.1"/>
    </source>
</evidence>
<dbReference type="EMBL" id="DTKJ01000014">
    <property type="protein sequence ID" value="HGZ10894.1"/>
    <property type="molecule type" value="Genomic_DNA"/>
</dbReference>
<protein>
    <submittedName>
        <fullName evidence="1">Uncharacterized protein</fullName>
    </submittedName>
</protein>
<comment type="caution">
    <text evidence="1">The sequence shown here is derived from an EMBL/GenBank/DDBJ whole genome shotgun (WGS) entry which is preliminary data.</text>
</comment>